<organism evidence="2 3">
    <name type="scientific">Catenovulum adriaticum</name>
    <dbReference type="NCBI Taxonomy" id="2984846"/>
    <lineage>
        <taxon>Bacteria</taxon>
        <taxon>Pseudomonadati</taxon>
        <taxon>Pseudomonadota</taxon>
        <taxon>Gammaproteobacteria</taxon>
        <taxon>Alteromonadales</taxon>
        <taxon>Alteromonadaceae</taxon>
        <taxon>Catenovulum</taxon>
    </lineage>
</organism>
<gene>
    <name evidence="2" type="ORF">OLW01_12220</name>
</gene>
<evidence type="ECO:0000313" key="2">
    <source>
        <dbReference type="EMBL" id="WAJ69900.1"/>
    </source>
</evidence>
<dbReference type="Gene3D" id="2.60.40.3140">
    <property type="match status" value="1"/>
</dbReference>
<dbReference type="Gene3D" id="1.25.40.10">
    <property type="entry name" value="Tetratricopeptide repeat domain"/>
    <property type="match status" value="1"/>
</dbReference>
<dbReference type="Gene3D" id="3.10.620.30">
    <property type="match status" value="1"/>
</dbReference>
<feature type="domain" description="DUF3857" evidence="1">
    <location>
        <begin position="75"/>
        <end position="274"/>
    </location>
</feature>
<dbReference type="Pfam" id="PF12969">
    <property type="entry name" value="DUF3857"/>
    <property type="match status" value="1"/>
</dbReference>
<dbReference type="InterPro" id="IPR024618">
    <property type="entry name" value="DUF3857"/>
</dbReference>
<dbReference type="InterPro" id="IPR011990">
    <property type="entry name" value="TPR-like_helical_dom_sf"/>
</dbReference>
<evidence type="ECO:0000259" key="1">
    <source>
        <dbReference type="Pfam" id="PF12969"/>
    </source>
</evidence>
<dbReference type="EMBL" id="CP109965">
    <property type="protein sequence ID" value="WAJ69900.1"/>
    <property type="molecule type" value="Genomic_DNA"/>
</dbReference>
<name>A0ABY7AKP7_9ALTE</name>
<reference evidence="2" key="1">
    <citation type="submission" date="2022-10" db="EMBL/GenBank/DDBJ databases">
        <title>Catenovulum adriacola sp. nov. isolated in the Harbour of Susak.</title>
        <authorList>
            <person name="Schoch T."/>
            <person name="Reich S.J."/>
            <person name="Stoeferle S."/>
            <person name="Flaiz M."/>
            <person name="Kazda M."/>
            <person name="Riedel C.U."/>
            <person name="Duerre P."/>
        </authorList>
    </citation>
    <scope>NUCLEOTIDE SEQUENCE</scope>
    <source>
        <strain evidence="2">TS8</strain>
    </source>
</reference>
<keyword evidence="3" id="KW-1185">Reference proteome</keyword>
<dbReference type="RefSeq" id="WP_268074194.1">
    <property type="nucleotide sequence ID" value="NZ_CP109965.1"/>
</dbReference>
<sequence length="791" mass="90309">MPLKIFVKAKVNLVCFWLLLFVQNPVLIFWPLQVEAADTQMPQRLAPPLAEQALRMTQSEHAEVLYSVHKTQLFADGKTEQIHYYSIRVLDEAAVQDYQTVFLPYNSDTQLISLDFAHIYQPETQQSAAVSVDISEQILKGDKPLPAQRNELSLNQIETDKALSLFARSLKVDDIIEFQYRIKSQAQHSLGMVSQTVSPYWLQIKAEPRQPNNLLTSPLMAIRADLVQQYRFELISPKSVKVKVQALGEHKNITPSVNIHKNQKSTQWQLENLAQLTLHNFVPNTAQLFSPVKICAFCRYSNVQTFYNQWQLVKPNADSLQSFIEKLKQSPLYQSAHNKNEKLKAVYAYVRQQIVFQPSVLSSHSFLPVSAEQVILARHGNDKDITQLIVEILTELEIQAEFAWLDLQAIPLQQTADITEHLVNFDQAIVYIPEQSGLTERWLDPSSELIYPGMAANLVGHSAAVFSKEALGIQFKSIQVNALPANVAKMMLDYYPGSTAQRKIQLELNVQGWFEQYFRTLANQDNMQINKNSQIEQKLLALFNAEADIELDYKVEHLASDIEPLTIKATYLFNQPKSIYTAGVNSAQMFNFLSNFNALPLPQQATSGYQNKLSYQAQLQAKFMAYPERIASLYQSSISQKSPYFKFTQQGEYVQNDYLVHFKYQQPALKLANLDYQAYLREIQGLSQLDAWLISFRLNPEEQAQKELKNALAQLTQQSDERLLAKAEYAISQSQFEQAIALAQQVLNENDRHAKAWYILATALGFNGELKAAKAAFNQAEKFDFKWEPKN</sequence>
<dbReference type="Proteomes" id="UP001163726">
    <property type="component" value="Chromosome"/>
</dbReference>
<dbReference type="SUPFAM" id="SSF48452">
    <property type="entry name" value="TPR-like"/>
    <property type="match status" value="1"/>
</dbReference>
<proteinExistence type="predicted"/>
<accession>A0ABY7AKP7</accession>
<protein>
    <submittedName>
        <fullName evidence="2">DUF3857 domain-containing protein</fullName>
    </submittedName>
</protein>
<evidence type="ECO:0000313" key="3">
    <source>
        <dbReference type="Proteomes" id="UP001163726"/>
    </source>
</evidence>